<feature type="region of interest" description="Disordered" evidence="2">
    <location>
        <begin position="417"/>
        <end position="436"/>
    </location>
</feature>
<dbReference type="SUPFAM" id="SSF56349">
    <property type="entry name" value="DNA breaking-rejoining enzymes"/>
    <property type="match status" value="1"/>
</dbReference>
<feature type="compositionally biased region" description="Basic residues" evidence="2">
    <location>
        <begin position="378"/>
        <end position="387"/>
    </location>
</feature>
<dbReference type="Gene3D" id="1.10.443.10">
    <property type="entry name" value="Intergrase catalytic core"/>
    <property type="match status" value="1"/>
</dbReference>
<dbReference type="InterPro" id="IPR011010">
    <property type="entry name" value="DNA_brk_join_enz"/>
</dbReference>
<sequence length="3010" mass="324757">MSLHADGDDRGLTEVLDVFACLQVLGFLVQGSASNWRLGLDLFDFEGTCMSRDSLLQTIRSAVASLRTALQELEEEPDHWELVEPVSQVASEPVRGSSAGTGASSSSRPVSGPGFSPPSSPARALRDGSLAPRLGDPLPGDALFLVSSLHTCDRQPRAVRAWEAGLQAGAVLRGEFEVRVFTSFGRFKQYTGPTFPRARAMELIQEFLASPYEAGGLVLDWPSVPPRTCVFVPLLVRDGGVLGAVPFGFLDASLVSAGQTGALDAVVGPSSEVELALAEEEEDGSLRPVEEVCKALLVDFSLEVASFVARYDPVTSPVEAVPFVPARPDQQIASSEALATARAWIAAEEGERLAFYSAAEGADVPGQGPTGLGEPKKRPAPKAKRHTNAQLAEQIGTLVDLIPALTQQMQDLSARQAALEKKAAAPSPPAPLPLPAHRQPFSLTGSLVPPPNPLGALSGLIGAPPKVRHPLQSPPPPLAEAPADEELGLDEETGEPLLPEGQGVFAKAMLQQSRALGSLVSHLVAQAEASDSSLSALGGVSLGSRGASKRERMQEQLAARSGSFLLQVSQQALRRLAPSEPIPTTRVELTARRPVFTLYAERFGGFGSQRGLGIMFWLLANILDALVAGDTVGAEEMAALAIIATEQASQDSGFWDIAYLLLRAFGGLTPQPWATTTLAYIKEIDAIQSRRIDHLVLHTPFFLCRRVAHVAVMACNFLFSGASFVPLDLLRHRPNKAQAAALSYVHKLCRACGAVEPFLVGSAGRRNLSLVSQLGELCEHLTLVGPSADPYGPSFHGAAPRLPSDLATESSLLQKNASGDSLQAGPTQELLPSRSAHGDPLKPYAPLCADRLKISGLGHWDPVPFLGSDPDLQVAFLEPDLLLRGAEPPPEEVPDLSREKPGETLRLALKWAKQGLLFLKDDYSDQVLPEDSVRVFNCYKSSEADRQIGDRRSRNFRERALRGPSASLPCGPVFLGLCVNPATTTLRIAVADRKDFYHQLRVGPRKAAQNALFPPLLERDLVGTEAYDLLCRRRAASKPSSLLVPPPNRAKVVACFQAIFQGDHLGVEVATCSHRNMLIDAGLLAPQEELLSTSIFPASSVLQGLVIDDFYSVSLERPDTPPQESAAVARLDCALKAYDQHRLLGSVEKDVRGSDCSRVAGAELDSSAGTRQLGLVTAGAPKAKRLSLSSISLSLAALPCTTGELHSCLLGGWVSAFIYRRPLMATFQKAFALCPNQASSADALDRTCERIYATDSSEEGAAIVEAAVRKADPLHEETMQEVLEVGGPGTLICDALALRGWVVGPVLHLDFSPHYDLCGNELFLWLVHMLDTGGADAVYLRPPSKTFSAAAWPLFCTSKKTVPRSRKTAVFRERLLASRALFLMHRALRVGALCLLEQPAGSRMVELPSWQAALGQKDVVEVQALACALGSPEKRRFRFLAHRLPALALDCRCSGKTFDLYLQAGRGGATSQPDLSEALAQVISRGLRRLLRQRALVDVEVFGLESPMINDIALSSAWQVLSAWQWKGESHINVLETKAYLRLCLHKARAGQPCRFSSLIDSNVARCALSKGRSPSDALTRVLKKVSAVSLCTGLYGALPFCPTRLMPADGPSRGRAPDPPLPGPALLDFNDLGSLAALPRLRRWASNWARLFLRLTSWTPPGDQDRFANMPLLTYVPPAFDFDSTLGFPGEGHFFGWGSFLGVFLRGGFFLSLPSLSHGMLEPRNAGDAARVQARYSRPLPSGRPVEKITQNNRDRLWSWFVKWLEEQGIPLSLFEEVPVPDVDSINAVMVRYGRALYAAGRPYSHFSETINSLASRIPKLRRLLQQSWDIAFQWQQLEPHVHHQAMPWQVLLAMVASALCWGWLDVAGILSLAWGGLARIGEVFAAFRQDLVLPKDTGEDSGSILLSVREPKTRKTAARHQAIRVDQPQLVQVIALAFERLIPAQKLWPLSPSTFRSRFAKLIAALSLDNLEGTRIKPLDLGSLRAGGATWLLQTSEDGELVRRRGRWLNAKIMDIYIQEVSAVLFLPRLKKQTREKVLVAASAFPAMLQQASALSSLDIPGRIWFSLTAVAASCNSRRKLSDEALTTEVCSWRQAEVQLQSMAKAVEGGQMPGASVEKLVRSWLDASVEEVERRTTDARDGQLFNERFLASFPVQGDAGLEQAVAAELQGHAKLLGTILKAEVPLQTKRACKKQLGATIQGGCEVLSEAVVEAVLEAAAALSEGRCVEASRRLWTAPAVEAAPLAKEVPKALQASESMKAPLALSPSSLPDLLGKFRVCFEPLEVSLQTLEEEEFDNRSFLLGLLLGLAAGPVIEAEVGVLREKVEVQAARIEALEAERDYLIVGEASSEDSRGKGAQLPLGGPAEKDPPSDGEGEDWNLRVRVAKEIGVWLRRNLAGERVGPSPRSLIALKSRVYILIRDRQGNIFEKPARIFKSWSKLRGLVEGEGSLGDSIFIGIPSQKEALIAVTEGGADGEEAGVRGHLVYKNARTDPLYRLGRVACADTSDFSSVICIAELGGRVIAAVPKGSWHKKVDRRKLNKHYLGKVVAVDVAGCYLSDPETPAPEVVIKLWVGVMSMEFEAAVSFEESSSENLNFGEGVIPYAEALVRVADDQFAFTTAESGGGGEGIFRRMAAVETGLSELKELLRENLKGKANEAASGSVGAEAPGAKAAKAKGNGGGRGVPEDALAEMARMITAKKSRAVEPKLGGLGEILEDDFEDELGEENDEAFPEVEQQGGKTVEQAVLKLTEIVSNLTQKRPQDLDAVLDQGSVGSSSGDSGGLGSGRRSAAALRYLTRVLDEQPHLIYEAVEREMRKDLGMLSQSSGEVAFSARNWLCSRSRVTNIQSHVRWFWQVGGILDELISGNADRARAKACLLLAAADQCSIDCGSWVMSTVSLLEPVPPFQEFSKHSVPSASESQVSALYDARWAEVFLGALRDREAFNEARRKLSQAERQGRAPHVPHVPAPTPPGEGSGKDTPKPPKGGGRGRGKGGDGTGVQPSGQPS</sequence>
<dbReference type="GO" id="GO:0006310">
    <property type="term" value="P:DNA recombination"/>
    <property type="evidence" value="ECO:0007669"/>
    <property type="project" value="UniProtKB-KW"/>
</dbReference>
<evidence type="ECO:0000313" key="4">
    <source>
        <dbReference type="Proteomes" id="UP000186817"/>
    </source>
</evidence>
<feature type="compositionally biased region" description="Polar residues" evidence="2">
    <location>
        <begin position="817"/>
        <end position="826"/>
    </location>
</feature>
<keyword evidence="1" id="KW-0233">DNA recombination</keyword>
<reference evidence="3 4" key="1">
    <citation type="submission" date="2016-02" db="EMBL/GenBank/DDBJ databases">
        <title>Genome analysis of coral dinoflagellate symbionts highlights evolutionary adaptations to a symbiotic lifestyle.</title>
        <authorList>
            <person name="Aranda M."/>
            <person name="Li Y."/>
            <person name="Liew Y.J."/>
            <person name="Baumgarten S."/>
            <person name="Simakov O."/>
            <person name="Wilson M."/>
            <person name="Piel J."/>
            <person name="Ashoor H."/>
            <person name="Bougouffa S."/>
            <person name="Bajic V.B."/>
            <person name="Ryu T."/>
            <person name="Ravasi T."/>
            <person name="Bayer T."/>
            <person name="Micklem G."/>
            <person name="Kim H."/>
            <person name="Bhak J."/>
            <person name="Lajeunesse T.C."/>
            <person name="Voolstra C.R."/>
        </authorList>
    </citation>
    <scope>NUCLEOTIDE SEQUENCE [LARGE SCALE GENOMIC DNA]</scope>
    <source>
        <strain evidence="3 4">CCMP2467</strain>
    </source>
</reference>
<evidence type="ECO:0000313" key="3">
    <source>
        <dbReference type="EMBL" id="OLP93626.1"/>
    </source>
</evidence>
<feature type="region of interest" description="Disordered" evidence="2">
    <location>
        <begin position="89"/>
        <end position="131"/>
    </location>
</feature>
<feature type="region of interest" description="Disordered" evidence="2">
    <location>
        <begin position="459"/>
        <end position="482"/>
    </location>
</feature>
<dbReference type="GO" id="GO:0015074">
    <property type="term" value="P:DNA integration"/>
    <property type="evidence" value="ECO:0007669"/>
    <property type="project" value="InterPro"/>
</dbReference>
<protein>
    <submittedName>
        <fullName evidence="3">Uncharacterized protein</fullName>
    </submittedName>
</protein>
<feature type="region of interest" description="Disordered" evidence="2">
    <location>
        <begin position="817"/>
        <end position="838"/>
    </location>
</feature>
<evidence type="ECO:0000256" key="2">
    <source>
        <dbReference type="SAM" id="MobiDB-lite"/>
    </source>
</evidence>
<feature type="compositionally biased region" description="Low complexity" evidence="2">
    <location>
        <begin position="96"/>
        <end position="114"/>
    </location>
</feature>
<feature type="region of interest" description="Disordered" evidence="2">
    <location>
        <begin position="2351"/>
        <end position="2381"/>
    </location>
</feature>
<gene>
    <name evidence="3" type="ORF">AK812_SmicGene24453</name>
</gene>
<name>A0A1Q9DEJ1_SYMMI</name>
<accession>A0A1Q9DEJ1</accession>
<feature type="region of interest" description="Disordered" evidence="2">
    <location>
        <begin position="2951"/>
        <end position="3010"/>
    </location>
</feature>
<feature type="region of interest" description="Disordered" evidence="2">
    <location>
        <begin position="361"/>
        <end position="387"/>
    </location>
</feature>
<keyword evidence="4" id="KW-1185">Reference proteome</keyword>
<comment type="caution">
    <text evidence="3">The sequence shown here is derived from an EMBL/GenBank/DDBJ whole genome shotgun (WGS) entry which is preliminary data.</text>
</comment>
<organism evidence="3 4">
    <name type="scientific">Symbiodinium microadriaticum</name>
    <name type="common">Dinoflagellate</name>
    <name type="synonym">Zooxanthella microadriatica</name>
    <dbReference type="NCBI Taxonomy" id="2951"/>
    <lineage>
        <taxon>Eukaryota</taxon>
        <taxon>Sar</taxon>
        <taxon>Alveolata</taxon>
        <taxon>Dinophyceae</taxon>
        <taxon>Suessiales</taxon>
        <taxon>Symbiodiniaceae</taxon>
        <taxon>Symbiodinium</taxon>
    </lineage>
</organism>
<proteinExistence type="predicted"/>
<dbReference type="EMBL" id="LSRX01000574">
    <property type="protein sequence ID" value="OLP93626.1"/>
    <property type="molecule type" value="Genomic_DNA"/>
</dbReference>
<feature type="compositionally biased region" description="Basic and acidic residues" evidence="2">
    <location>
        <begin position="2951"/>
        <end position="2961"/>
    </location>
</feature>
<dbReference type="OrthoDB" id="445978at2759"/>
<dbReference type="InterPro" id="IPR013762">
    <property type="entry name" value="Integrase-like_cat_sf"/>
</dbReference>
<dbReference type="Proteomes" id="UP000186817">
    <property type="component" value="Unassembled WGS sequence"/>
</dbReference>
<dbReference type="GO" id="GO:0003677">
    <property type="term" value="F:DNA binding"/>
    <property type="evidence" value="ECO:0007669"/>
    <property type="project" value="InterPro"/>
</dbReference>
<evidence type="ECO:0000256" key="1">
    <source>
        <dbReference type="ARBA" id="ARBA00023172"/>
    </source>
</evidence>